<gene>
    <name evidence="2" type="ORF">HID58_052622</name>
</gene>
<proteinExistence type="predicted"/>
<comment type="caution">
    <text evidence="2">The sequence shown here is derived from an EMBL/GenBank/DDBJ whole genome shotgun (WGS) entry which is preliminary data.</text>
</comment>
<keyword evidence="3" id="KW-1185">Reference proteome</keyword>
<dbReference type="PANTHER" id="PTHR23108:SF3">
    <property type="entry name" value="METHYLTRANSFERASE FAMILY PROTEIN"/>
    <property type="match status" value="1"/>
</dbReference>
<accession>A0ABQ8ACK2</accession>
<sequence length="528" mass="58351">MPTAYGQASHPPMCSLLLSKLRPLLSHSPPFFAAPFRRRRSLAFSALPTKTKAVDAALLKEKWLESLTLPSPEEHVVTRESSYVIGVDPDLSGALALLKINHVLASSEAQVFDTPHLPVLVGKRVRKRLDAKSIVQLIQSLDIPSGKKMMFHNKQFVLHNAGSTAYIEQSTPFPKDGKQGWYSGGFGFGFWIGTLVTSGFSVVPVPSALWKRHFQLAGGNCTKDDSRRVASDLFPLLSSQLQRKKDHGRAEALLIAAYGETLKHAKLLYTPQEFVSSEPKMGSESEKGREEEEEEEEDIVCLDESFFVNDDYQLTTFTFGSNVLELYCLQSASTDFDLTGQLVWPGAMLMNGYLSDNADILQGCSVLEFGSGVGITGVLCSRFCRKVVFTDHNDEVLKILKKNIELHEHSSPSAELEAAKLEWGNTDHLGEILQKHSDGFDLILGADIYILLCSQSSVPLLFDSVEQLLRIRGHGNCKFILAYVSRARQMDSAILKEGSQHGMLMNEVPGTRCTVGNLEGVIFEITLI</sequence>
<dbReference type="PANTHER" id="PTHR23108">
    <property type="entry name" value="METHYLTRANSFERASE-RELATED"/>
    <property type="match status" value="1"/>
</dbReference>
<dbReference type="EMBL" id="JAGKQM010000013">
    <property type="protein sequence ID" value="KAH0890193.1"/>
    <property type="molecule type" value="Genomic_DNA"/>
</dbReference>
<evidence type="ECO:0000256" key="1">
    <source>
        <dbReference type="SAM" id="MobiDB-lite"/>
    </source>
</evidence>
<dbReference type="InterPro" id="IPR038899">
    <property type="entry name" value="METTL22"/>
</dbReference>
<evidence type="ECO:0000313" key="3">
    <source>
        <dbReference type="Proteomes" id="UP000824890"/>
    </source>
</evidence>
<dbReference type="CDD" id="cd22992">
    <property type="entry name" value="MOC1"/>
    <property type="match status" value="1"/>
</dbReference>
<dbReference type="InterPro" id="IPR029063">
    <property type="entry name" value="SAM-dependent_MTases_sf"/>
</dbReference>
<dbReference type="Pfam" id="PF10294">
    <property type="entry name" value="Methyltransf_16"/>
    <property type="match status" value="1"/>
</dbReference>
<dbReference type="Proteomes" id="UP000824890">
    <property type="component" value="Unassembled WGS sequence"/>
</dbReference>
<name>A0ABQ8ACK2_BRANA</name>
<reference evidence="2 3" key="1">
    <citation type="submission" date="2021-05" db="EMBL/GenBank/DDBJ databases">
        <title>Genome Assembly of Synthetic Allotetraploid Brassica napus Reveals Homoeologous Exchanges between Subgenomes.</title>
        <authorList>
            <person name="Davis J.T."/>
        </authorList>
    </citation>
    <scope>NUCLEOTIDE SEQUENCE [LARGE SCALE GENOMIC DNA]</scope>
    <source>
        <strain evidence="3">cv. Da-Ae</strain>
        <tissue evidence="2">Seedling</tissue>
    </source>
</reference>
<feature type="region of interest" description="Disordered" evidence="1">
    <location>
        <begin position="275"/>
        <end position="295"/>
    </location>
</feature>
<dbReference type="InterPro" id="IPR019410">
    <property type="entry name" value="Methyltransf_16"/>
</dbReference>
<protein>
    <submittedName>
        <fullName evidence="2">Uncharacterized protein</fullName>
    </submittedName>
</protein>
<feature type="compositionally biased region" description="Basic and acidic residues" evidence="1">
    <location>
        <begin position="281"/>
        <end position="290"/>
    </location>
</feature>
<evidence type="ECO:0000313" key="2">
    <source>
        <dbReference type="EMBL" id="KAH0890193.1"/>
    </source>
</evidence>
<organism evidence="2 3">
    <name type="scientific">Brassica napus</name>
    <name type="common">Rape</name>
    <dbReference type="NCBI Taxonomy" id="3708"/>
    <lineage>
        <taxon>Eukaryota</taxon>
        <taxon>Viridiplantae</taxon>
        <taxon>Streptophyta</taxon>
        <taxon>Embryophyta</taxon>
        <taxon>Tracheophyta</taxon>
        <taxon>Spermatophyta</taxon>
        <taxon>Magnoliopsida</taxon>
        <taxon>eudicotyledons</taxon>
        <taxon>Gunneridae</taxon>
        <taxon>Pentapetalae</taxon>
        <taxon>rosids</taxon>
        <taxon>malvids</taxon>
        <taxon>Brassicales</taxon>
        <taxon>Brassicaceae</taxon>
        <taxon>Brassiceae</taxon>
        <taxon>Brassica</taxon>
    </lineage>
</organism>
<dbReference type="Gene3D" id="3.40.50.150">
    <property type="entry name" value="Vaccinia Virus protein VP39"/>
    <property type="match status" value="1"/>
</dbReference>
<dbReference type="SUPFAM" id="SSF53335">
    <property type="entry name" value="S-adenosyl-L-methionine-dependent methyltransferases"/>
    <property type="match status" value="1"/>
</dbReference>